<gene>
    <name evidence="1" type="ORF">Amon02_001177600</name>
</gene>
<dbReference type="EMBL" id="BSXS01013013">
    <property type="protein sequence ID" value="GMF03404.1"/>
    <property type="molecule type" value="Genomic_DNA"/>
</dbReference>
<keyword evidence="2" id="KW-1185">Reference proteome</keyword>
<reference evidence="1" key="1">
    <citation type="submission" date="2023-04" db="EMBL/GenBank/DDBJ databases">
        <title>Ambrosiozyma monospora NBRC 10751.</title>
        <authorList>
            <person name="Ichikawa N."/>
            <person name="Sato H."/>
            <person name="Tonouchi N."/>
        </authorList>
    </citation>
    <scope>NUCLEOTIDE SEQUENCE</scope>
    <source>
        <strain evidence="1">NBRC 10751</strain>
    </source>
</reference>
<evidence type="ECO:0000313" key="2">
    <source>
        <dbReference type="Proteomes" id="UP001165064"/>
    </source>
</evidence>
<comment type="caution">
    <text evidence="1">The sequence shown here is derived from an EMBL/GenBank/DDBJ whole genome shotgun (WGS) entry which is preliminary data.</text>
</comment>
<dbReference type="Proteomes" id="UP001165064">
    <property type="component" value="Unassembled WGS sequence"/>
</dbReference>
<accession>A0ACB5U6K0</accession>
<organism evidence="1 2">
    <name type="scientific">Ambrosiozyma monospora</name>
    <name type="common">Yeast</name>
    <name type="synonym">Endomycopsis monosporus</name>
    <dbReference type="NCBI Taxonomy" id="43982"/>
    <lineage>
        <taxon>Eukaryota</taxon>
        <taxon>Fungi</taxon>
        <taxon>Dikarya</taxon>
        <taxon>Ascomycota</taxon>
        <taxon>Saccharomycotina</taxon>
        <taxon>Pichiomycetes</taxon>
        <taxon>Pichiales</taxon>
        <taxon>Pichiaceae</taxon>
        <taxon>Ambrosiozyma</taxon>
    </lineage>
</organism>
<protein>
    <submittedName>
        <fullName evidence="1">Unnamed protein product</fullName>
    </submittedName>
</protein>
<name>A0ACB5U6K0_AMBMO</name>
<evidence type="ECO:0000313" key="1">
    <source>
        <dbReference type="EMBL" id="GMF03404.1"/>
    </source>
</evidence>
<proteinExistence type="predicted"/>
<sequence>MLRRKRFLKAGEDYIIVLRYGGMIRALALDERPLRIQRNLLFFYGYTADDNLDYIERTDLSFLFKFIIQNTDVKTIPPEKRAMIDVEHVDLKNWNLQEIPNFLYPDPILTLDVSQNPSFEFDEDFTRQCRNLTKVRFRSCGSRKFPTNIVYTPRLQELDLRVNYIKNIPNEVGCKHYRI</sequence>